<dbReference type="GO" id="GO:0009725">
    <property type="term" value="P:response to hormone"/>
    <property type="evidence" value="ECO:0007669"/>
    <property type="project" value="InterPro"/>
</dbReference>
<accession>A0A9Q1LTB4</accession>
<keyword evidence="3" id="KW-1185">Reference proteome</keyword>
<feature type="domain" description="PB1" evidence="1">
    <location>
        <begin position="168"/>
        <end position="242"/>
    </location>
</feature>
<dbReference type="OrthoDB" id="1731601at2759"/>
<dbReference type="Gene3D" id="3.10.20.90">
    <property type="entry name" value="Phosphatidylinositol 3-kinase Catalytic Subunit, Chain A, domain 1"/>
    <property type="match status" value="1"/>
</dbReference>
<dbReference type="InterPro" id="IPR053793">
    <property type="entry name" value="PB1-like"/>
</dbReference>
<dbReference type="PROSITE" id="PS51745">
    <property type="entry name" value="PB1"/>
    <property type="match status" value="1"/>
</dbReference>
<dbReference type="GO" id="GO:0006355">
    <property type="term" value="P:regulation of DNA-templated transcription"/>
    <property type="evidence" value="ECO:0007669"/>
    <property type="project" value="InterPro"/>
</dbReference>
<dbReference type="GO" id="GO:0003677">
    <property type="term" value="F:DNA binding"/>
    <property type="evidence" value="ECO:0007669"/>
    <property type="project" value="InterPro"/>
</dbReference>
<dbReference type="PANTHER" id="PTHR31384:SF161">
    <property type="entry name" value="AUXIN RESPONSE FACTOR 18-LIKE"/>
    <property type="match status" value="1"/>
</dbReference>
<reference evidence="3" key="1">
    <citation type="journal article" date="2023" name="Proc. Natl. Acad. Sci. U.S.A.">
        <title>Genomic and structural basis for evolution of tropane alkaloid biosynthesis.</title>
        <authorList>
            <person name="Wanga Y.-J."/>
            <person name="Taina T."/>
            <person name="Yua J.-Y."/>
            <person name="Lia J."/>
            <person name="Xua B."/>
            <person name="Chenc J."/>
            <person name="D'Auriad J.C."/>
            <person name="Huanga J.-P."/>
            <person name="Huanga S.-X."/>
        </authorList>
    </citation>
    <scope>NUCLEOTIDE SEQUENCE [LARGE SCALE GENOMIC DNA]</scope>
    <source>
        <strain evidence="3">cv. KIB-2019</strain>
    </source>
</reference>
<evidence type="ECO:0000313" key="2">
    <source>
        <dbReference type="EMBL" id="KAJ8544167.1"/>
    </source>
</evidence>
<dbReference type="InterPro" id="IPR044835">
    <property type="entry name" value="ARF_plant"/>
</dbReference>
<evidence type="ECO:0000313" key="3">
    <source>
        <dbReference type="Proteomes" id="UP001152561"/>
    </source>
</evidence>
<proteinExistence type="predicted"/>
<sequence length="242" mass="26375">MVGQLSLLTNPLSPSSPLCCISDNITAGLQGARHALSSTHLHFNKLQAGLLPFGFKELQHSVPPFGRGSFHSDENISCLLAMGNTTPTQTQTPMFMLFGKPILTEQQMSLTCSSETVGNSLSNRNPEKMMNLSEGSGSALLHNGPPENSSGEVLPWYKDQKTEFGLDTGHCKVFMESEDVGQTLDLSVLGSYEELYKKLADMFGVGTSEMLSNVFYQDFTGAVKHTGDEPFSRFVKTARRPS</sequence>
<dbReference type="PANTHER" id="PTHR31384">
    <property type="entry name" value="AUXIN RESPONSE FACTOR 4-RELATED"/>
    <property type="match status" value="1"/>
</dbReference>
<comment type="caution">
    <text evidence="2">The sequence shown here is derived from an EMBL/GenBank/DDBJ whole genome shotgun (WGS) entry which is preliminary data.</text>
</comment>
<organism evidence="2 3">
    <name type="scientific">Anisodus acutangulus</name>
    <dbReference type="NCBI Taxonomy" id="402998"/>
    <lineage>
        <taxon>Eukaryota</taxon>
        <taxon>Viridiplantae</taxon>
        <taxon>Streptophyta</taxon>
        <taxon>Embryophyta</taxon>
        <taxon>Tracheophyta</taxon>
        <taxon>Spermatophyta</taxon>
        <taxon>Magnoliopsida</taxon>
        <taxon>eudicotyledons</taxon>
        <taxon>Gunneridae</taxon>
        <taxon>Pentapetalae</taxon>
        <taxon>asterids</taxon>
        <taxon>lamiids</taxon>
        <taxon>Solanales</taxon>
        <taxon>Solanaceae</taxon>
        <taxon>Solanoideae</taxon>
        <taxon>Hyoscyameae</taxon>
        <taxon>Anisodus</taxon>
    </lineage>
</organism>
<dbReference type="EMBL" id="JAJAGQ010000014">
    <property type="protein sequence ID" value="KAJ8544167.1"/>
    <property type="molecule type" value="Genomic_DNA"/>
</dbReference>
<evidence type="ECO:0000259" key="1">
    <source>
        <dbReference type="PROSITE" id="PS51745"/>
    </source>
</evidence>
<gene>
    <name evidence="2" type="ORF">K7X08_035697</name>
</gene>
<dbReference type="AlphaFoldDB" id="A0A9Q1LTB4"/>
<dbReference type="Proteomes" id="UP001152561">
    <property type="component" value="Unassembled WGS sequence"/>
</dbReference>
<name>A0A9Q1LTB4_9SOLA</name>
<protein>
    <recommendedName>
        <fullName evidence="1">PB1 domain-containing protein</fullName>
    </recommendedName>
</protein>